<gene>
    <name evidence="1" type="ORF">AMTR_s00062p00174230</name>
</gene>
<sequence>MCALAVDQALWHCVHSRSGTLWSHNALALCKCSPIVEHFGIAALQHCVSAVRHWNALESYGSGNIGLSTLALCKCAPTVEHSGVTVLWHCVSAFRQWSTLESQRFDCSEACNSYVRAVRKPVVIIINDHRSASLATRLRRLHPTILGWILEVPLRLQYKVDVIFSFNHASLFYATVSMCSIFGCLAA</sequence>
<dbReference type="AlphaFoldDB" id="U5DAX3"/>
<name>U5DAX3_AMBTC</name>
<dbReference type="Proteomes" id="UP000017836">
    <property type="component" value="Unassembled WGS sequence"/>
</dbReference>
<dbReference type="HOGENOM" id="CLU_1449537_0_0_1"/>
<accession>U5DAX3</accession>
<evidence type="ECO:0000313" key="1">
    <source>
        <dbReference type="EMBL" id="ERN19669.1"/>
    </source>
</evidence>
<dbReference type="EMBL" id="KI392068">
    <property type="protein sequence ID" value="ERN19669.1"/>
    <property type="molecule type" value="Genomic_DNA"/>
</dbReference>
<keyword evidence="2" id="KW-1185">Reference proteome</keyword>
<evidence type="ECO:0000313" key="2">
    <source>
        <dbReference type="Proteomes" id="UP000017836"/>
    </source>
</evidence>
<protein>
    <submittedName>
        <fullName evidence="1">Uncharacterized protein</fullName>
    </submittedName>
</protein>
<reference evidence="2" key="1">
    <citation type="journal article" date="2013" name="Science">
        <title>The Amborella genome and the evolution of flowering plants.</title>
        <authorList>
            <consortium name="Amborella Genome Project"/>
        </authorList>
    </citation>
    <scope>NUCLEOTIDE SEQUENCE [LARGE SCALE GENOMIC DNA]</scope>
</reference>
<dbReference type="Gramene" id="ERN19669">
    <property type="protein sequence ID" value="ERN19669"/>
    <property type="gene ID" value="AMTR_s00062p00174230"/>
</dbReference>
<proteinExistence type="predicted"/>
<organism evidence="1 2">
    <name type="scientific">Amborella trichopoda</name>
    <dbReference type="NCBI Taxonomy" id="13333"/>
    <lineage>
        <taxon>Eukaryota</taxon>
        <taxon>Viridiplantae</taxon>
        <taxon>Streptophyta</taxon>
        <taxon>Embryophyta</taxon>
        <taxon>Tracheophyta</taxon>
        <taxon>Spermatophyta</taxon>
        <taxon>Magnoliopsida</taxon>
        <taxon>Amborellales</taxon>
        <taxon>Amborellaceae</taxon>
        <taxon>Amborella</taxon>
    </lineage>
</organism>